<dbReference type="Gene3D" id="1.20.950.20">
    <property type="entry name" value="Transmembrane di-heme cytochromes, Chain C"/>
    <property type="match status" value="1"/>
</dbReference>
<dbReference type="RefSeq" id="WP_104519720.1">
    <property type="nucleotide sequence ID" value="NZ_NHRY01000160.1"/>
</dbReference>
<dbReference type="InterPro" id="IPR051542">
    <property type="entry name" value="Hydrogenase_cytochrome"/>
</dbReference>
<feature type="domain" description="Cytochrome b561 bacterial/Ni-hydrogenase" evidence="7">
    <location>
        <begin position="6"/>
        <end position="179"/>
    </location>
</feature>
<feature type="transmembrane region" description="Helical" evidence="6">
    <location>
        <begin position="90"/>
        <end position="109"/>
    </location>
</feature>
<dbReference type="GO" id="GO:0020037">
    <property type="term" value="F:heme binding"/>
    <property type="evidence" value="ECO:0007669"/>
    <property type="project" value="TreeGrafter"/>
</dbReference>
<keyword evidence="9" id="KW-1185">Reference proteome</keyword>
<proteinExistence type="predicted"/>
<feature type="transmembrane region" description="Helical" evidence="6">
    <location>
        <begin position="147"/>
        <end position="167"/>
    </location>
</feature>
<evidence type="ECO:0000259" key="7">
    <source>
        <dbReference type="Pfam" id="PF01292"/>
    </source>
</evidence>
<dbReference type="OrthoDB" id="196472at2"/>
<dbReference type="InterPro" id="IPR016174">
    <property type="entry name" value="Di-haem_cyt_TM"/>
</dbReference>
<dbReference type="EMBL" id="NHRY01000160">
    <property type="protein sequence ID" value="PPQ32895.1"/>
    <property type="molecule type" value="Genomic_DNA"/>
</dbReference>
<keyword evidence="3 6" id="KW-0812">Transmembrane</keyword>
<sequence length="215" mass="23552">MQRIKVWDLPVRLFHWSLVVLVAAAWVTQEANLMDWHVRCGTAILALLLFRVIWGFAGSDTARFGRFLRSPAAALRHLSHLRRREADREIGHNAAGGWMVLVMLALLGVQAGTGLFSNDDGNTEGPLMHLVDKEQSDWLSKVHALNFNLVLGVIVLHVLAIGAYAVFKRQNLVRPMLTGTKAMEGEVVAPRLVSPVWALAALAAAVGIVVWVVGA</sequence>
<keyword evidence="2" id="KW-1003">Cell membrane</keyword>
<dbReference type="GO" id="GO:0009055">
    <property type="term" value="F:electron transfer activity"/>
    <property type="evidence" value="ECO:0007669"/>
    <property type="project" value="InterPro"/>
</dbReference>
<gene>
    <name evidence="8" type="ORF">CCS01_15380</name>
</gene>
<comment type="caution">
    <text evidence="8">The sequence shown here is derived from an EMBL/GenBank/DDBJ whole genome shotgun (WGS) entry which is preliminary data.</text>
</comment>
<dbReference type="AlphaFoldDB" id="A0A2S6NE19"/>
<evidence type="ECO:0000256" key="1">
    <source>
        <dbReference type="ARBA" id="ARBA00004651"/>
    </source>
</evidence>
<dbReference type="GO" id="GO:0005886">
    <property type="term" value="C:plasma membrane"/>
    <property type="evidence" value="ECO:0007669"/>
    <property type="project" value="UniProtKB-SubCell"/>
</dbReference>
<dbReference type="PANTHER" id="PTHR30485">
    <property type="entry name" value="NI/FE-HYDROGENASE 1 B-TYPE CYTOCHROME SUBUNIT"/>
    <property type="match status" value="1"/>
</dbReference>
<evidence type="ECO:0000313" key="9">
    <source>
        <dbReference type="Proteomes" id="UP000239724"/>
    </source>
</evidence>
<evidence type="ECO:0000256" key="6">
    <source>
        <dbReference type="SAM" id="Phobius"/>
    </source>
</evidence>
<dbReference type="InterPro" id="IPR011577">
    <property type="entry name" value="Cyt_b561_bac/Ni-Hgenase"/>
</dbReference>
<dbReference type="PANTHER" id="PTHR30485:SF2">
    <property type="entry name" value="BLL0597 PROTEIN"/>
    <property type="match status" value="1"/>
</dbReference>
<dbReference type="Pfam" id="PF01292">
    <property type="entry name" value="Ni_hydr_CYTB"/>
    <property type="match status" value="1"/>
</dbReference>
<feature type="transmembrane region" description="Helical" evidence="6">
    <location>
        <begin position="41"/>
        <end position="59"/>
    </location>
</feature>
<feature type="transmembrane region" description="Helical" evidence="6">
    <location>
        <begin position="12"/>
        <end position="29"/>
    </location>
</feature>
<keyword evidence="5 6" id="KW-0472">Membrane</keyword>
<organism evidence="8 9">
    <name type="scientific">Rhodopila globiformis</name>
    <name type="common">Rhodopseudomonas globiformis</name>
    <dbReference type="NCBI Taxonomy" id="1071"/>
    <lineage>
        <taxon>Bacteria</taxon>
        <taxon>Pseudomonadati</taxon>
        <taxon>Pseudomonadota</taxon>
        <taxon>Alphaproteobacteria</taxon>
        <taxon>Acetobacterales</taxon>
        <taxon>Acetobacteraceae</taxon>
        <taxon>Rhodopila</taxon>
    </lineage>
</organism>
<evidence type="ECO:0000256" key="5">
    <source>
        <dbReference type="ARBA" id="ARBA00023136"/>
    </source>
</evidence>
<feature type="transmembrane region" description="Helical" evidence="6">
    <location>
        <begin position="188"/>
        <end position="213"/>
    </location>
</feature>
<evidence type="ECO:0000313" key="8">
    <source>
        <dbReference type="EMBL" id="PPQ32895.1"/>
    </source>
</evidence>
<keyword evidence="4 6" id="KW-1133">Transmembrane helix</keyword>
<evidence type="ECO:0000256" key="3">
    <source>
        <dbReference type="ARBA" id="ARBA00022692"/>
    </source>
</evidence>
<reference evidence="8 9" key="1">
    <citation type="journal article" date="2018" name="Arch. Microbiol.">
        <title>New insights into the metabolic potential of the phototrophic purple bacterium Rhodopila globiformis DSM 161(T) from its draft genome sequence and evidence for a vanadium-dependent nitrogenase.</title>
        <authorList>
            <person name="Imhoff J.F."/>
            <person name="Rahn T."/>
            <person name="Kunzel S."/>
            <person name="Neulinger S.C."/>
        </authorList>
    </citation>
    <scope>NUCLEOTIDE SEQUENCE [LARGE SCALE GENOMIC DNA]</scope>
    <source>
        <strain evidence="8 9">DSM 161</strain>
    </source>
</reference>
<comment type="subcellular location">
    <subcellularLocation>
        <location evidence="1">Cell membrane</location>
        <topology evidence="1">Multi-pass membrane protein</topology>
    </subcellularLocation>
</comment>
<protein>
    <submittedName>
        <fullName evidence="8">Hydrogenase</fullName>
    </submittedName>
</protein>
<evidence type="ECO:0000256" key="4">
    <source>
        <dbReference type="ARBA" id="ARBA00022989"/>
    </source>
</evidence>
<dbReference type="Proteomes" id="UP000239724">
    <property type="component" value="Unassembled WGS sequence"/>
</dbReference>
<accession>A0A2S6NE19</accession>
<dbReference type="SUPFAM" id="SSF81342">
    <property type="entry name" value="Transmembrane di-heme cytochromes"/>
    <property type="match status" value="1"/>
</dbReference>
<dbReference type="GO" id="GO:0022904">
    <property type="term" value="P:respiratory electron transport chain"/>
    <property type="evidence" value="ECO:0007669"/>
    <property type="project" value="InterPro"/>
</dbReference>
<evidence type="ECO:0000256" key="2">
    <source>
        <dbReference type="ARBA" id="ARBA00022475"/>
    </source>
</evidence>
<name>A0A2S6NE19_RHOGL</name>